<dbReference type="PANTHER" id="PTHR18934">
    <property type="entry name" value="ATP-DEPENDENT RNA HELICASE"/>
    <property type="match status" value="1"/>
</dbReference>
<keyword evidence="9" id="KW-1185">Reference proteome</keyword>
<dbReference type="Gene3D" id="3.40.50.300">
    <property type="entry name" value="P-loop containing nucleotide triphosphate hydrolases"/>
    <property type="match status" value="1"/>
</dbReference>
<reference evidence="8" key="1">
    <citation type="submission" date="2022-06" db="EMBL/GenBank/DDBJ databases">
        <title>Genome Sequence of Candolleomyces eurysporus.</title>
        <authorList>
            <person name="Buettner E."/>
        </authorList>
    </citation>
    <scope>NUCLEOTIDE SEQUENCE</scope>
    <source>
        <strain evidence="8">VTCC 930004</strain>
    </source>
</reference>
<dbReference type="GO" id="GO:0003724">
    <property type="term" value="F:RNA helicase activity"/>
    <property type="evidence" value="ECO:0007669"/>
    <property type="project" value="UniProtKB-EC"/>
</dbReference>
<dbReference type="GO" id="GO:0008380">
    <property type="term" value="P:RNA splicing"/>
    <property type="evidence" value="ECO:0007669"/>
    <property type="project" value="UniProtKB-KW"/>
</dbReference>
<dbReference type="EMBL" id="JANBPK010000785">
    <property type="protein sequence ID" value="KAJ2932028.1"/>
    <property type="molecule type" value="Genomic_DNA"/>
</dbReference>
<feature type="compositionally biased region" description="Low complexity" evidence="7">
    <location>
        <begin position="19"/>
        <end position="34"/>
    </location>
</feature>
<accession>A0A9W8JJL9</accession>
<keyword evidence="4" id="KW-0067">ATP-binding</keyword>
<dbReference type="Proteomes" id="UP001140091">
    <property type="component" value="Unassembled WGS sequence"/>
</dbReference>
<dbReference type="GO" id="GO:0005681">
    <property type="term" value="C:spliceosomal complex"/>
    <property type="evidence" value="ECO:0007669"/>
    <property type="project" value="TreeGrafter"/>
</dbReference>
<dbReference type="AlphaFoldDB" id="A0A9W8JJL9"/>
<feature type="region of interest" description="Disordered" evidence="7">
    <location>
        <begin position="1"/>
        <end position="34"/>
    </location>
</feature>
<protein>
    <recommendedName>
        <fullName evidence="1">RNA helicase</fullName>
        <ecNumber evidence="1">3.6.4.13</ecNumber>
    </recommendedName>
</protein>
<keyword evidence="4" id="KW-0547">Nucleotide-binding</keyword>
<dbReference type="GO" id="GO:0016787">
    <property type="term" value="F:hydrolase activity"/>
    <property type="evidence" value="ECO:0007669"/>
    <property type="project" value="UniProtKB-KW"/>
</dbReference>
<dbReference type="EC" id="3.6.4.13" evidence="1"/>
<evidence type="ECO:0000256" key="7">
    <source>
        <dbReference type="SAM" id="MobiDB-lite"/>
    </source>
</evidence>
<dbReference type="OrthoDB" id="10253254at2759"/>
<keyword evidence="2" id="KW-0507">mRNA processing</keyword>
<dbReference type="InterPro" id="IPR027417">
    <property type="entry name" value="P-loop_NTPase"/>
</dbReference>
<name>A0A9W8JJL9_9AGAR</name>
<keyword evidence="3" id="KW-0378">Hydrolase</keyword>
<evidence type="ECO:0000256" key="3">
    <source>
        <dbReference type="ARBA" id="ARBA00022801"/>
    </source>
</evidence>
<feature type="compositionally biased region" description="Pro residues" evidence="7">
    <location>
        <begin position="1"/>
        <end position="13"/>
    </location>
</feature>
<keyword evidence="5" id="KW-0508">mRNA splicing</keyword>
<evidence type="ECO:0000256" key="4">
    <source>
        <dbReference type="ARBA" id="ARBA00022806"/>
    </source>
</evidence>
<comment type="caution">
    <text evidence="8">The sequence shown here is derived from an EMBL/GenBank/DDBJ whole genome shotgun (WGS) entry which is preliminary data.</text>
</comment>
<comment type="catalytic activity">
    <reaction evidence="6">
        <text>ATP + H2O = ADP + phosphate + H(+)</text>
        <dbReference type="Rhea" id="RHEA:13065"/>
        <dbReference type="ChEBI" id="CHEBI:15377"/>
        <dbReference type="ChEBI" id="CHEBI:15378"/>
        <dbReference type="ChEBI" id="CHEBI:30616"/>
        <dbReference type="ChEBI" id="CHEBI:43474"/>
        <dbReference type="ChEBI" id="CHEBI:456216"/>
        <dbReference type="EC" id="3.6.4.13"/>
    </reaction>
</comment>
<evidence type="ECO:0000313" key="8">
    <source>
        <dbReference type="EMBL" id="KAJ2932028.1"/>
    </source>
</evidence>
<evidence type="ECO:0000256" key="1">
    <source>
        <dbReference type="ARBA" id="ARBA00012552"/>
    </source>
</evidence>
<evidence type="ECO:0000256" key="2">
    <source>
        <dbReference type="ARBA" id="ARBA00022664"/>
    </source>
</evidence>
<evidence type="ECO:0000313" key="9">
    <source>
        <dbReference type="Proteomes" id="UP001140091"/>
    </source>
</evidence>
<dbReference type="GO" id="GO:0006397">
    <property type="term" value="P:mRNA processing"/>
    <property type="evidence" value="ECO:0007669"/>
    <property type="project" value="UniProtKB-KW"/>
</dbReference>
<gene>
    <name evidence="8" type="ORF">H1R20_g5077</name>
</gene>
<evidence type="ECO:0000256" key="5">
    <source>
        <dbReference type="ARBA" id="ARBA00023187"/>
    </source>
</evidence>
<evidence type="ECO:0000256" key="6">
    <source>
        <dbReference type="ARBA" id="ARBA00047984"/>
    </source>
</evidence>
<dbReference type="PANTHER" id="PTHR18934:SF109">
    <property type="entry name" value="ATP-DEPENDENT RNA HELICASE DHX15 HOMOLOG"/>
    <property type="match status" value="1"/>
</dbReference>
<dbReference type="SUPFAM" id="SSF52540">
    <property type="entry name" value="P-loop containing nucleoside triphosphate hydrolases"/>
    <property type="match status" value="1"/>
</dbReference>
<feature type="non-terminal residue" evidence="8">
    <location>
        <position position="184"/>
    </location>
</feature>
<proteinExistence type="predicted"/>
<organism evidence="8 9">
    <name type="scientific">Candolleomyces eurysporus</name>
    <dbReference type="NCBI Taxonomy" id="2828524"/>
    <lineage>
        <taxon>Eukaryota</taxon>
        <taxon>Fungi</taxon>
        <taxon>Dikarya</taxon>
        <taxon>Basidiomycota</taxon>
        <taxon>Agaricomycotina</taxon>
        <taxon>Agaricomycetes</taxon>
        <taxon>Agaricomycetidae</taxon>
        <taxon>Agaricales</taxon>
        <taxon>Agaricineae</taxon>
        <taxon>Psathyrellaceae</taxon>
        <taxon>Candolleomyces</taxon>
    </lineage>
</organism>
<dbReference type="GO" id="GO:0003723">
    <property type="term" value="F:RNA binding"/>
    <property type="evidence" value="ECO:0007669"/>
    <property type="project" value="TreeGrafter"/>
</dbReference>
<keyword evidence="4" id="KW-0347">Helicase</keyword>
<sequence length="184" mass="20027">MPVKPLTPGPPETEIPGLGSASKGKGKGTTTTSKPLSAAELDIIQKKEPLYGLMSRKVPGSRVRLALESDVNPFTKKPHTAQYRKILEARKKLPVFAQMDEFLTIFNENQVIVMVGETGSGKTTQIPQFVAFSDLPHTRGKMVACTQPRRVAAMSVAKRVADEMDGACTNAFSSTKLSTNYLYL</sequence>